<comment type="caution">
    <text evidence="21">The sequence shown here is derived from an EMBL/GenBank/DDBJ whole genome shotgun (WGS) entry which is preliminary data.</text>
</comment>
<feature type="region of interest" description="Disordered" evidence="17">
    <location>
        <begin position="1"/>
        <end position="63"/>
    </location>
</feature>
<dbReference type="PANTHER" id="PTHR37984">
    <property type="entry name" value="PROTEIN CBG26694"/>
    <property type="match status" value="1"/>
</dbReference>
<dbReference type="OrthoDB" id="1909122at2759"/>
<dbReference type="GO" id="GO:0003964">
    <property type="term" value="F:RNA-directed DNA polymerase activity"/>
    <property type="evidence" value="ECO:0007669"/>
    <property type="project" value="UniProtKB-KW"/>
</dbReference>
<keyword evidence="15" id="KW-0233">DNA recombination</keyword>
<dbReference type="InterPro" id="IPR050951">
    <property type="entry name" value="Retrovirus_Pol_polyprotein"/>
</dbReference>
<evidence type="ECO:0000256" key="4">
    <source>
        <dbReference type="ARBA" id="ARBA00022695"/>
    </source>
</evidence>
<feature type="domain" description="CCHC-type" evidence="18">
    <location>
        <begin position="421"/>
        <end position="436"/>
    </location>
</feature>
<keyword evidence="2" id="KW-0645">Protease</keyword>
<dbReference type="Gene3D" id="1.10.340.70">
    <property type="match status" value="1"/>
</dbReference>
<protein>
    <recommendedName>
        <fullName evidence="1">RNA-directed DNA polymerase</fullName>
        <ecNumber evidence="1">2.7.7.49</ecNumber>
    </recommendedName>
</protein>
<evidence type="ECO:0000256" key="12">
    <source>
        <dbReference type="ARBA" id="ARBA00022918"/>
    </source>
</evidence>
<dbReference type="InterPro" id="IPR043128">
    <property type="entry name" value="Rev_trsase/Diguanyl_cyclase"/>
</dbReference>
<dbReference type="EMBL" id="SZYD01000018">
    <property type="protein sequence ID" value="KAD2804404.1"/>
    <property type="molecule type" value="Genomic_DNA"/>
</dbReference>
<keyword evidence="10" id="KW-0460">Magnesium</keyword>
<dbReference type="Gene3D" id="3.10.10.10">
    <property type="entry name" value="HIV Type 1 Reverse Transcriptase, subunit A, domain 1"/>
    <property type="match status" value="1"/>
</dbReference>
<dbReference type="PROSITE" id="PS50158">
    <property type="entry name" value="ZF_CCHC"/>
    <property type="match status" value="1"/>
</dbReference>
<evidence type="ECO:0000256" key="15">
    <source>
        <dbReference type="ARBA" id="ARBA00023172"/>
    </source>
</evidence>
<dbReference type="FunFam" id="3.10.10.10:FF:000007">
    <property type="entry name" value="Retrovirus-related Pol polyprotein from transposon 17.6-like Protein"/>
    <property type="match status" value="1"/>
</dbReference>
<dbReference type="Pfam" id="PF00098">
    <property type="entry name" value="zf-CCHC"/>
    <property type="match status" value="1"/>
</dbReference>
<dbReference type="InterPro" id="IPR041373">
    <property type="entry name" value="RT_RNaseH"/>
</dbReference>
<evidence type="ECO:0000256" key="14">
    <source>
        <dbReference type="ARBA" id="ARBA00023125"/>
    </source>
</evidence>
<evidence type="ECO:0000256" key="8">
    <source>
        <dbReference type="ARBA" id="ARBA00022759"/>
    </source>
</evidence>
<feature type="domain" description="Reverse transcriptase" evidence="19">
    <location>
        <begin position="687"/>
        <end position="866"/>
    </location>
</feature>
<dbReference type="InterPro" id="IPR045358">
    <property type="entry name" value="Ty3_capsid"/>
</dbReference>
<dbReference type="InterPro" id="IPR012337">
    <property type="entry name" value="RNaseH-like_sf"/>
</dbReference>
<evidence type="ECO:0000256" key="11">
    <source>
        <dbReference type="ARBA" id="ARBA00022908"/>
    </source>
</evidence>
<keyword evidence="22" id="KW-1185">Reference proteome</keyword>
<dbReference type="GO" id="GO:0003677">
    <property type="term" value="F:DNA binding"/>
    <property type="evidence" value="ECO:0007669"/>
    <property type="project" value="UniProtKB-KW"/>
</dbReference>
<organism evidence="21 22">
    <name type="scientific">Mikania micrantha</name>
    <name type="common">bitter vine</name>
    <dbReference type="NCBI Taxonomy" id="192012"/>
    <lineage>
        <taxon>Eukaryota</taxon>
        <taxon>Viridiplantae</taxon>
        <taxon>Streptophyta</taxon>
        <taxon>Embryophyta</taxon>
        <taxon>Tracheophyta</taxon>
        <taxon>Spermatophyta</taxon>
        <taxon>Magnoliopsida</taxon>
        <taxon>eudicotyledons</taxon>
        <taxon>Gunneridae</taxon>
        <taxon>Pentapetalae</taxon>
        <taxon>asterids</taxon>
        <taxon>campanulids</taxon>
        <taxon>Asterales</taxon>
        <taxon>Asteraceae</taxon>
        <taxon>Asteroideae</taxon>
        <taxon>Heliantheae alliance</taxon>
        <taxon>Eupatorieae</taxon>
        <taxon>Mikania</taxon>
    </lineage>
</organism>
<dbReference type="CDD" id="cd00303">
    <property type="entry name" value="retropepsin_like"/>
    <property type="match status" value="1"/>
</dbReference>
<dbReference type="InterPro" id="IPR001584">
    <property type="entry name" value="Integrase_cat-core"/>
</dbReference>
<feature type="compositionally biased region" description="Polar residues" evidence="17">
    <location>
        <begin position="14"/>
        <end position="31"/>
    </location>
</feature>
<evidence type="ECO:0000259" key="19">
    <source>
        <dbReference type="PROSITE" id="PS50878"/>
    </source>
</evidence>
<dbReference type="Proteomes" id="UP000326396">
    <property type="component" value="Linkage Group LG8"/>
</dbReference>
<sequence>MAPEQGRPVRRSIKNITNPEPNQVPPVNTESGPDPQVNLETNVVPPLNPGANTVPPADASESETNEAMIARIVREQLSACGVLIQHQPHATAGSGGDHVHTEHNATGGHVETHHTTGTTTTVPDPPRQGCTYKYFASCNPPTFTGKEGAAGLLRWIEEMETKLKISQCLEEHKVSYAACSFKESALTWWNTQAKTLGSATVDSMGWNEFKTLIRSEYCPLTEIQKHQEEFWNHSMIGADCLAYTHRFHELTCLLPDMFPTEAALIEKYIKGLVPQIRGMVTAAEPTTLKRAILLTTKLTDEAVRSGMLVTKTQTAVGRSDVGTSNVSKGTKRKWFGKSKARAPAEINQSKQTVKNYGVVTPEKKTYIGQSPKCTRCSFHHTRQCPTCANCNRVGHYTKYCNLPARQPNPAPQQTTQTNRSCYKCGSPDHLIRNCPNNNNTNQGNEARGRAFQIGATEARHDANIVTGTFLLNNLYASVLFDTGADKSFISPEFASLLSLPAVELETPYVIELANGKLIKTNSVIQGCSLNLNDHLFNIDLLPIELGSFDVVVGMDWLSINQAEVICQTKVIHIPLPEGNTLIVQGERAGRKLGIISCMQTQKCLRKGCSAFLAYVINNSSSQKRIEDIPVVKDFPEVFPDDISGLPPVTQVEFRIDLIPGAAPVAKAPYRLAPLEMQELSDQLQELLDKGFIRPSFSPWGAPVLFVKKKDGSFRMCIDYRELNKLTIKNRYPLPRIDDLFDQLQGATYFSKIDLRSGYHQLRVYEDDVPKTAFRTRYGHYEFLVMPFGLTNAPAVFMDLMNRVCRPYLDKFVIVFIDDILIYSRSQQEHAQYLKLILELLAREKLYAKFSKCEFWLREVQFLGHVVNQDGIQVDPNKIKVVEQWETPRTPTEIRQFLGLAGYYRWFIKNFSKIALPLTTLTQKNQPFIWGSQHEEAFQLLKHKLCNAPILALPEGSDNFTVYCDASRQGLGCVLMQNDKVIAYASRQLKVHEKNYTTRDLELGAVVFALKIWRHYLYGTKCIIYTDHKSLQHILDQKMLNMRQRRWVELLNDYDCEIHYHPGKANVVADALSRKERVKPLRVKALGMTIQTSLIPQIKEAQQQALQTPNYPAEELKGLDKKLEVKTNGMLYFKSRIWVPLFGNTRSIILDEAHKSRYSIHPGADKMYKDLKDFYWWPGMKKHIAEYVGRCLTCLKVKAEHQRPSGLLQQPEIPMWKWDQISMDFITKLPRTSHNHDSIWVIVDRLTKSAHFIPIRKDYSMDRLAKIYVNEIVSRHGVPISIISDRDSRFTSRFWQTLQNALGTQINMSTAYHPQTDGQTERTNQTLEDMLRSCVIDFGGSWDIHLPLVEFSYNNSYHTSIQCAPFEALYERKCRSPVCWTEVGENRIIGPELIQETTDKIALIQERIKAAFDRQKSYADNRRRPLEFQIGDLVMLKVSPWKGIFRFGKRGKLSPRFVGPFKILERIGSVAYRLELPSELGNVHDVFHVSNLKKCLADETLIVPLKEIQIDEKLRFREEPVEVMDREVKVLKRSRIPIVKIRWNSKRGPEYTWEREDQMKQKYPHLFSWSIVNKQVFPKFRDEISLTGGDCDNRVR</sequence>
<dbReference type="Gene3D" id="3.30.70.270">
    <property type="match status" value="2"/>
</dbReference>
<dbReference type="Gene3D" id="4.10.60.10">
    <property type="entry name" value="Zinc finger, CCHC-type"/>
    <property type="match status" value="1"/>
</dbReference>
<evidence type="ECO:0000256" key="10">
    <source>
        <dbReference type="ARBA" id="ARBA00022842"/>
    </source>
</evidence>
<keyword evidence="11" id="KW-0229">DNA integration</keyword>
<keyword evidence="12" id="KW-0695">RNA-directed DNA polymerase</keyword>
<dbReference type="Gene3D" id="3.30.420.10">
    <property type="entry name" value="Ribonuclease H-like superfamily/Ribonuclease H"/>
    <property type="match status" value="2"/>
</dbReference>
<dbReference type="InterPro" id="IPR001969">
    <property type="entry name" value="Aspartic_peptidase_AS"/>
</dbReference>
<evidence type="ECO:0000259" key="20">
    <source>
        <dbReference type="PROSITE" id="PS50994"/>
    </source>
</evidence>
<keyword evidence="4" id="KW-0548">Nucleotidyltransferase</keyword>
<dbReference type="PROSITE" id="PS50878">
    <property type="entry name" value="RT_POL"/>
    <property type="match status" value="1"/>
</dbReference>
<dbReference type="InterPro" id="IPR001878">
    <property type="entry name" value="Znf_CCHC"/>
</dbReference>
<evidence type="ECO:0000256" key="2">
    <source>
        <dbReference type="ARBA" id="ARBA00022670"/>
    </source>
</evidence>
<keyword evidence="3" id="KW-0808">Transferase</keyword>
<evidence type="ECO:0000256" key="13">
    <source>
        <dbReference type="ARBA" id="ARBA00022932"/>
    </source>
</evidence>
<dbReference type="FunFam" id="3.30.420.10:FF:000032">
    <property type="entry name" value="Retrovirus-related Pol polyprotein from transposon 297-like Protein"/>
    <property type="match status" value="1"/>
</dbReference>
<dbReference type="Pfam" id="PF24626">
    <property type="entry name" value="SH3_Tf2-1"/>
    <property type="match status" value="1"/>
</dbReference>
<keyword evidence="8" id="KW-0255">Endonuclease</keyword>
<evidence type="ECO:0000256" key="9">
    <source>
        <dbReference type="ARBA" id="ARBA00022801"/>
    </source>
</evidence>
<dbReference type="SUPFAM" id="SSF57756">
    <property type="entry name" value="Retrovirus zinc finger-like domains"/>
    <property type="match status" value="1"/>
</dbReference>
<gene>
    <name evidence="21" type="ORF">E3N88_37781</name>
</gene>
<dbReference type="Pfam" id="PF17921">
    <property type="entry name" value="Integrase_H2C2"/>
    <property type="match status" value="1"/>
</dbReference>
<dbReference type="InterPro" id="IPR036397">
    <property type="entry name" value="RNaseH_sf"/>
</dbReference>
<dbReference type="InterPro" id="IPR021109">
    <property type="entry name" value="Peptidase_aspartic_dom_sf"/>
</dbReference>
<evidence type="ECO:0000259" key="18">
    <source>
        <dbReference type="PROSITE" id="PS50158"/>
    </source>
</evidence>
<keyword evidence="14" id="KW-0238">DNA-binding</keyword>
<dbReference type="PROSITE" id="PS00141">
    <property type="entry name" value="ASP_PROTEASE"/>
    <property type="match status" value="1"/>
</dbReference>
<dbReference type="InterPro" id="IPR056924">
    <property type="entry name" value="SH3_Tf2-1"/>
</dbReference>
<dbReference type="GO" id="GO:0004519">
    <property type="term" value="F:endonuclease activity"/>
    <property type="evidence" value="ECO:0007669"/>
    <property type="project" value="UniProtKB-KW"/>
</dbReference>
<evidence type="ECO:0000256" key="6">
    <source>
        <dbReference type="ARBA" id="ARBA00022723"/>
    </source>
</evidence>
<dbReference type="CDD" id="cd01647">
    <property type="entry name" value="RT_LTR"/>
    <property type="match status" value="1"/>
</dbReference>
<dbReference type="InterPro" id="IPR036875">
    <property type="entry name" value="Znf_CCHC_sf"/>
</dbReference>
<dbReference type="Gene3D" id="2.40.70.10">
    <property type="entry name" value="Acid Proteases"/>
    <property type="match status" value="1"/>
</dbReference>
<dbReference type="PROSITE" id="PS50994">
    <property type="entry name" value="INTEGRASE"/>
    <property type="match status" value="1"/>
</dbReference>
<evidence type="ECO:0000256" key="1">
    <source>
        <dbReference type="ARBA" id="ARBA00012493"/>
    </source>
</evidence>
<evidence type="ECO:0000256" key="16">
    <source>
        <dbReference type="PROSITE-ProRule" id="PRU00047"/>
    </source>
</evidence>
<dbReference type="Pfam" id="PF08284">
    <property type="entry name" value="RVP_2"/>
    <property type="match status" value="1"/>
</dbReference>
<evidence type="ECO:0000256" key="3">
    <source>
        <dbReference type="ARBA" id="ARBA00022679"/>
    </source>
</evidence>
<accession>A0A5N6LS52</accession>
<dbReference type="GO" id="GO:0006508">
    <property type="term" value="P:proteolysis"/>
    <property type="evidence" value="ECO:0007669"/>
    <property type="project" value="UniProtKB-KW"/>
</dbReference>
<evidence type="ECO:0000256" key="5">
    <source>
        <dbReference type="ARBA" id="ARBA00022722"/>
    </source>
</evidence>
<dbReference type="FunFam" id="3.30.70.270:FF:000020">
    <property type="entry name" value="Transposon Tf2-6 polyprotein-like Protein"/>
    <property type="match status" value="1"/>
</dbReference>
<dbReference type="GO" id="GO:0006310">
    <property type="term" value="P:DNA recombination"/>
    <property type="evidence" value="ECO:0007669"/>
    <property type="project" value="UniProtKB-KW"/>
</dbReference>
<dbReference type="GO" id="GO:0004190">
    <property type="term" value="F:aspartic-type endopeptidase activity"/>
    <property type="evidence" value="ECO:0007669"/>
    <property type="project" value="UniProtKB-KW"/>
</dbReference>
<dbReference type="Pfam" id="PF17917">
    <property type="entry name" value="RT_RNaseH"/>
    <property type="match status" value="1"/>
</dbReference>
<evidence type="ECO:0000256" key="7">
    <source>
        <dbReference type="ARBA" id="ARBA00022750"/>
    </source>
</evidence>
<reference evidence="21 22" key="1">
    <citation type="submission" date="2019-05" db="EMBL/GenBank/DDBJ databases">
        <title>Mikania micrantha, genome provides insights into the molecular mechanism of rapid growth.</title>
        <authorList>
            <person name="Liu B."/>
        </authorList>
    </citation>
    <scope>NUCLEOTIDE SEQUENCE [LARGE SCALE GENOMIC DNA]</scope>
    <source>
        <strain evidence="21">NLD-2019</strain>
        <tissue evidence="21">Leaf</tissue>
    </source>
</reference>
<keyword evidence="6" id="KW-0479">Metal-binding</keyword>
<keyword evidence="13" id="KW-0239">DNA-directed DNA polymerase</keyword>
<dbReference type="Pfam" id="PF19259">
    <property type="entry name" value="Ty3_capsid"/>
    <property type="match status" value="1"/>
</dbReference>
<dbReference type="PANTHER" id="PTHR37984:SF5">
    <property type="entry name" value="PROTEIN NYNRIN-LIKE"/>
    <property type="match status" value="1"/>
</dbReference>
<keyword evidence="16" id="KW-0862">Zinc</keyword>
<keyword evidence="7" id="KW-0064">Aspartyl protease</keyword>
<keyword evidence="5" id="KW-0540">Nuclease</keyword>
<dbReference type="EC" id="2.7.7.49" evidence="1"/>
<dbReference type="SMART" id="SM00343">
    <property type="entry name" value="ZnF_C2HC"/>
    <property type="match status" value="2"/>
</dbReference>
<feature type="domain" description="Integrase catalytic" evidence="20">
    <location>
        <begin position="1206"/>
        <end position="1372"/>
    </location>
</feature>
<dbReference type="FunFam" id="3.10.20.370:FF:000001">
    <property type="entry name" value="Retrovirus-related Pol polyprotein from transposon 17.6-like protein"/>
    <property type="match status" value="1"/>
</dbReference>
<dbReference type="GO" id="GO:0008270">
    <property type="term" value="F:zinc ion binding"/>
    <property type="evidence" value="ECO:0007669"/>
    <property type="project" value="UniProtKB-KW"/>
</dbReference>
<dbReference type="GO" id="GO:0003887">
    <property type="term" value="F:DNA-directed DNA polymerase activity"/>
    <property type="evidence" value="ECO:0007669"/>
    <property type="project" value="UniProtKB-KW"/>
</dbReference>
<dbReference type="CDD" id="cd09274">
    <property type="entry name" value="RNase_HI_RT_Ty3"/>
    <property type="match status" value="1"/>
</dbReference>
<dbReference type="GO" id="GO:0015074">
    <property type="term" value="P:DNA integration"/>
    <property type="evidence" value="ECO:0007669"/>
    <property type="project" value="UniProtKB-KW"/>
</dbReference>
<evidence type="ECO:0000313" key="22">
    <source>
        <dbReference type="Proteomes" id="UP000326396"/>
    </source>
</evidence>
<dbReference type="InterPro" id="IPR000477">
    <property type="entry name" value="RT_dom"/>
</dbReference>
<keyword evidence="9" id="KW-0378">Hydrolase</keyword>
<name>A0A5N6LS52_9ASTR</name>
<dbReference type="SUPFAM" id="SSF56672">
    <property type="entry name" value="DNA/RNA polymerases"/>
    <property type="match status" value="1"/>
</dbReference>
<dbReference type="InterPro" id="IPR041588">
    <property type="entry name" value="Integrase_H2C2"/>
</dbReference>
<dbReference type="SUPFAM" id="SSF50630">
    <property type="entry name" value="Acid proteases"/>
    <property type="match status" value="1"/>
</dbReference>
<dbReference type="InterPro" id="IPR043502">
    <property type="entry name" value="DNA/RNA_pol_sf"/>
</dbReference>
<proteinExistence type="predicted"/>
<evidence type="ECO:0000313" key="21">
    <source>
        <dbReference type="EMBL" id="KAD2804404.1"/>
    </source>
</evidence>
<dbReference type="SUPFAM" id="SSF53098">
    <property type="entry name" value="Ribonuclease H-like"/>
    <property type="match status" value="1"/>
</dbReference>
<keyword evidence="16" id="KW-0863">Zinc-finger</keyword>
<dbReference type="Pfam" id="PF00078">
    <property type="entry name" value="RVT_1"/>
    <property type="match status" value="1"/>
</dbReference>
<evidence type="ECO:0000256" key="17">
    <source>
        <dbReference type="SAM" id="MobiDB-lite"/>
    </source>
</evidence>